<proteinExistence type="predicted"/>
<evidence type="ECO:0000256" key="3">
    <source>
        <dbReference type="ARBA" id="ARBA00023015"/>
    </source>
</evidence>
<keyword evidence="2" id="KW-0902">Two-component regulatory system</keyword>
<dbReference type="Gene3D" id="6.10.250.690">
    <property type="match status" value="1"/>
</dbReference>
<dbReference type="EMBL" id="BOPH01000031">
    <property type="protein sequence ID" value="GIJ67777.1"/>
    <property type="molecule type" value="Genomic_DNA"/>
</dbReference>
<dbReference type="FunFam" id="1.10.10.10:FF:000018">
    <property type="entry name" value="DNA-binding response regulator ResD"/>
    <property type="match status" value="1"/>
</dbReference>
<sequence>MAVILLIEDDRIIAAALARSLTDAGHLVRAAGTAADALKMVNDDRPDLVILDLGLPDIDGADALRMMRSVSDVPVIVATARRGEGEIIKLLNLGADDYVTKPFSAGHILARVNAVLRRNRTPEQEQREIRVGALTIQPHKRQATLDGEPLRLTRREFDVLQYLAERAGRVVSRRELMTQVWQQAHIGEEQTIDVHISWLRRKLGETAAQPRFLVTVRGVGVMMVDPQ</sequence>
<dbReference type="PANTHER" id="PTHR48111">
    <property type="entry name" value="REGULATOR OF RPOS"/>
    <property type="match status" value="1"/>
</dbReference>
<dbReference type="InterPro" id="IPR039420">
    <property type="entry name" value="WalR-like"/>
</dbReference>
<evidence type="ECO:0000259" key="8">
    <source>
        <dbReference type="PROSITE" id="PS50110"/>
    </source>
</evidence>
<dbReference type="Proteomes" id="UP000635606">
    <property type="component" value="Unassembled WGS sequence"/>
</dbReference>
<evidence type="ECO:0000313" key="10">
    <source>
        <dbReference type="EMBL" id="GIJ67777.1"/>
    </source>
</evidence>
<keyword evidence="4 7" id="KW-0238">DNA-binding</keyword>
<dbReference type="GO" id="GO:0000976">
    <property type="term" value="F:transcription cis-regulatory region binding"/>
    <property type="evidence" value="ECO:0007669"/>
    <property type="project" value="TreeGrafter"/>
</dbReference>
<reference evidence="10" key="1">
    <citation type="submission" date="2021-01" db="EMBL/GenBank/DDBJ databases">
        <title>Whole genome shotgun sequence of Virgisporangium ochraceum NBRC 16418.</title>
        <authorList>
            <person name="Komaki H."/>
            <person name="Tamura T."/>
        </authorList>
    </citation>
    <scope>NUCLEOTIDE SEQUENCE</scope>
    <source>
        <strain evidence="10">NBRC 16418</strain>
    </source>
</reference>
<dbReference type="PANTHER" id="PTHR48111:SF4">
    <property type="entry name" value="DNA-BINDING DUAL TRANSCRIPTIONAL REGULATOR OMPR"/>
    <property type="match status" value="1"/>
</dbReference>
<dbReference type="PROSITE" id="PS51755">
    <property type="entry name" value="OMPR_PHOB"/>
    <property type="match status" value="1"/>
</dbReference>
<evidence type="ECO:0000256" key="5">
    <source>
        <dbReference type="ARBA" id="ARBA00023163"/>
    </source>
</evidence>
<feature type="domain" description="OmpR/PhoB-type" evidence="9">
    <location>
        <begin position="126"/>
        <end position="225"/>
    </location>
</feature>
<dbReference type="PROSITE" id="PS50110">
    <property type="entry name" value="RESPONSE_REGULATORY"/>
    <property type="match status" value="1"/>
</dbReference>
<dbReference type="SUPFAM" id="SSF52172">
    <property type="entry name" value="CheY-like"/>
    <property type="match status" value="1"/>
</dbReference>
<gene>
    <name evidence="10" type="ORF">Voc01_026940</name>
</gene>
<dbReference type="GO" id="GO:0000156">
    <property type="term" value="F:phosphorelay response regulator activity"/>
    <property type="evidence" value="ECO:0007669"/>
    <property type="project" value="TreeGrafter"/>
</dbReference>
<dbReference type="SMART" id="SM00862">
    <property type="entry name" value="Trans_reg_C"/>
    <property type="match status" value="1"/>
</dbReference>
<dbReference type="InterPro" id="IPR001867">
    <property type="entry name" value="OmpR/PhoB-type_DNA-bd"/>
</dbReference>
<dbReference type="InterPro" id="IPR001789">
    <property type="entry name" value="Sig_transdc_resp-reg_receiver"/>
</dbReference>
<evidence type="ECO:0000259" key="9">
    <source>
        <dbReference type="PROSITE" id="PS51755"/>
    </source>
</evidence>
<evidence type="ECO:0000256" key="4">
    <source>
        <dbReference type="ARBA" id="ARBA00023125"/>
    </source>
</evidence>
<organism evidence="10 11">
    <name type="scientific">Virgisporangium ochraceum</name>
    <dbReference type="NCBI Taxonomy" id="65505"/>
    <lineage>
        <taxon>Bacteria</taxon>
        <taxon>Bacillati</taxon>
        <taxon>Actinomycetota</taxon>
        <taxon>Actinomycetes</taxon>
        <taxon>Micromonosporales</taxon>
        <taxon>Micromonosporaceae</taxon>
        <taxon>Virgisporangium</taxon>
    </lineage>
</organism>
<dbReference type="Pfam" id="PF00072">
    <property type="entry name" value="Response_reg"/>
    <property type="match status" value="1"/>
</dbReference>
<keyword evidence="11" id="KW-1185">Reference proteome</keyword>
<feature type="modified residue" description="4-aspartylphosphate" evidence="6">
    <location>
        <position position="52"/>
    </location>
</feature>
<dbReference type="GO" id="GO:0032993">
    <property type="term" value="C:protein-DNA complex"/>
    <property type="evidence" value="ECO:0007669"/>
    <property type="project" value="TreeGrafter"/>
</dbReference>
<comment type="caution">
    <text evidence="10">The sequence shown here is derived from an EMBL/GenBank/DDBJ whole genome shotgun (WGS) entry which is preliminary data.</text>
</comment>
<keyword evidence="5" id="KW-0804">Transcription</keyword>
<evidence type="ECO:0000256" key="1">
    <source>
        <dbReference type="ARBA" id="ARBA00022553"/>
    </source>
</evidence>
<dbReference type="AlphaFoldDB" id="A0A8J3ZRM5"/>
<name>A0A8J3ZRM5_9ACTN</name>
<dbReference type="InterPro" id="IPR011006">
    <property type="entry name" value="CheY-like_superfamily"/>
</dbReference>
<protein>
    <submittedName>
        <fullName evidence="10">DNA-binding response regulator</fullName>
    </submittedName>
</protein>
<dbReference type="InterPro" id="IPR036388">
    <property type="entry name" value="WH-like_DNA-bd_sf"/>
</dbReference>
<evidence type="ECO:0000256" key="6">
    <source>
        <dbReference type="PROSITE-ProRule" id="PRU00169"/>
    </source>
</evidence>
<accession>A0A8J3ZRM5</accession>
<dbReference type="Gene3D" id="3.40.50.2300">
    <property type="match status" value="1"/>
</dbReference>
<dbReference type="Gene3D" id="1.10.10.10">
    <property type="entry name" value="Winged helix-like DNA-binding domain superfamily/Winged helix DNA-binding domain"/>
    <property type="match status" value="1"/>
</dbReference>
<dbReference type="GO" id="GO:0005829">
    <property type="term" value="C:cytosol"/>
    <property type="evidence" value="ECO:0007669"/>
    <property type="project" value="TreeGrafter"/>
</dbReference>
<evidence type="ECO:0000256" key="7">
    <source>
        <dbReference type="PROSITE-ProRule" id="PRU01091"/>
    </source>
</evidence>
<keyword evidence="3" id="KW-0805">Transcription regulation</keyword>
<keyword evidence="1 6" id="KW-0597">Phosphoprotein</keyword>
<dbReference type="GO" id="GO:0006355">
    <property type="term" value="P:regulation of DNA-templated transcription"/>
    <property type="evidence" value="ECO:0007669"/>
    <property type="project" value="InterPro"/>
</dbReference>
<feature type="DNA-binding region" description="OmpR/PhoB-type" evidence="7">
    <location>
        <begin position="126"/>
        <end position="225"/>
    </location>
</feature>
<feature type="domain" description="Response regulatory" evidence="8">
    <location>
        <begin position="3"/>
        <end position="116"/>
    </location>
</feature>
<dbReference type="RefSeq" id="WP_203927718.1">
    <property type="nucleotide sequence ID" value="NZ_BOPH01000031.1"/>
</dbReference>
<dbReference type="CDD" id="cd00383">
    <property type="entry name" value="trans_reg_C"/>
    <property type="match status" value="1"/>
</dbReference>
<dbReference type="Pfam" id="PF00486">
    <property type="entry name" value="Trans_reg_C"/>
    <property type="match status" value="1"/>
</dbReference>
<evidence type="ECO:0000313" key="11">
    <source>
        <dbReference type="Proteomes" id="UP000635606"/>
    </source>
</evidence>
<evidence type="ECO:0000256" key="2">
    <source>
        <dbReference type="ARBA" id="ARBA00023012"/>
    </source>
</evidence>
<dbReference type="SMART" id="SM00448">
    <property type="entry name" value="REC"/>
    <property type="match status" value="1"/>
</dbReference>